<dbReference type="KEGG" id="bct:GEM_4724"/>
<organism evidence="2 3">
    <name type="scientific">Burkholderia cepacia GG4</name>
    <dbReference type="NCBI Taxonomy" id="1009846"/>
    <lineage>
        <taxon>Bacteria</taxon>
        <taxon>Pseudomonadati</taxon>
        <taxon>Pseudomonadota</taxon>
        <taxon>Betaproteobacteria</taxon>
        <taxon>Burkholderiales</taxon>
        <taxon>Burkholderiaceae</taxon>
        <taxon>Burkholderia</taxon>
        <taxon>Burkholderia cepacia complex</taxon>
    </lineage>
</organism>
<dbReference type="InterPro" id="IPR011032">
    <property type="entry name" value="GroES-like_sf"/>
</dbReference>
<dbReference type="InterPro" id="IPR013154">
    <property type="entry name" value="ADH-like_N"/>
</dbReference>
<name>A0A9W3K5H5_BURCE</name>
<dbReference type="Pfam" id="PF00107">
    <property type="entry name" value="ADH_zinc_N"/>
    <property type="match status" value="1"/>
</dbReference>
<dbReference type="GO" id="GO:0043957">
    <property type="term" value="F:acryloyl-CoA reductase (NADPH) activity"/>
    <property type="evidence" value="ECO:0007669"/>
    <property type="project" value="TreeGrafter"/>
</dbReference>
<dbReference type="InterPro" id="IPR013149">
    <property type="entry name" value="ADH-like_C"/>
</dbReference>
<evidence type="ECO:0000313" key="3">
    <source>
        <dbReference type="Proteomes" id="UP000032866"/>
    </source>
</evidence>
<accession>A0A9W3K5H5</accession>
<dbReference type="Proteomes" id="UP000032866">
    <property type="component" value="Chromosome 2"/>
</dbReference>
<protein>
    <submittedName>
        <fullName evidence="2">Quinone oxidoreductase 2</fullName>
    </submittedName>
</protein>
<sequence length="333" mass="35163">MTESFNALLIKDEDRNKEPEVVLLTADDLPAGDVLVRVEYSSLNYKDAMAVTGTGKIVRSYPMVPGIDLAGTVLHSDSPSYVPGQKVVLTGWSVGERYWGGYTQVQRVKSEWLVPLPSGLSTHQAMAIGTAGFTAMLCVQTLEEAGIEPGAGSVLVTGAAGGVGSVAVALLASLGYRVSALVPHPALAEQVEYLRNLGAQEVISGDEWRTAPAPLEKQRWAAAIDTVGSVVLARALAEVSYGGAVAACGLAGGSDLTTTVMPFILRGVRLLGVDSVQCPAERRANVWERIARQIADTRLDQVASTIGLSEVVRYGAELMSGKTRGRTVVDVNR</sequence>
<dbReference type="Gene3D" id="3.90.180.10">
    <property type="entry name" value="Medium-chain alcohol dehydrogenases, catalytic domain"/>
    <property type="match status" value="1"/>
</dbReference>
<dbReference type="InterPro" id="IPR014188">
    <property type="entry name" value="Acrylyl-CoA_reductase_AcuI"/>
</dbReference>
<dbReference type="CDD" id="cd08288">
    <property type="entry name" value="MDR_yhdh"/>
    <property type="match status" value="1"/>
</dbReference>
<evidence type="ECO:0000313" key="2">
    <source>
        <dbReference type="EMBL" id="AFQ51113.1"/>
    </source>
</evidence>
<dbReference type="Gene3D" id="3.40.50.720">
    <property type="entry name" value="NAD(P)-binding Rossmann-like Domain"/>
    <property type="match status" value="1"/>
</dbReference>
<dbReference type="Pfam" id="PF08240">
    <property type="entry name" value="ADH_N"/>
    <property type="match status" value="1"/>
</dbReference>
<dbReference type="SMART" id="SM00829">
    <property type="entry name" value="PKS_ER"/>
    <property type="match status" value="1"/>
</dbReference>
<dbReference type="PANTHER" id="PTHR43677">
    <property type="entry name" value="SHORT-CHAIN DEHYDROGENASE/REDUCTASE"/>
    <property type="match status" value="1"/>
</dbReference>
<evidence type="ECO:0000259" key="1">
    <source>
        <dbReference type="SMART" id="SM00829"/>
    </source>
</evidence>
<feature type="domain" description="Enoyl reductase (ER)" evidence="1">
    <location>
        <begin position="14"/>
        <end position="329"/>
    </location>
</feature>
<proteinExistence type="predicted"/>
<dbReference type="InterPro" id="IPR051397">
    <property type="entry name" value="Zn-ADH-like_protein"/>
</dbReference>
<dbReference type="SUPFAM" id="SSF50129">
    <property type="entry name" value="GroES-like"/>
    <property type="match status" value="1"/>
</dbReference>
<dbReference type="SUPFAM" id="SSF51735">
    <property type="entry name" value="NAD(P)-binding Rossmann-fold domains"/>
    <property type="match status" value="1"/>
</dbReference>
<dbReference type="RefSeq" id="WP_014899876.1">
    <property type="nucleotide sequence ID" value="NC_018514.1"/>
</dbReference>
<dbReference type="InterPro" id="IPR036291">
    <property type="entry name" value="NAD(P)-bd_dom_sf"/>
</dbReference>
<dbReference type="PANTHER" id="PTHR43677:SF1">
    <property type="entry name" value="ACRYLYL-COA REDUCTASE ACUI-RELATED"/>
    <property type="match status" value="1"/>
</dbReference>
<dbReference type="EMBL" id="CP003775">
    <property type="protein sequence ID" value="AFQ51113.1"/>
    <property type="molecule type" value="Genomic_DNA"/>
</dbReference>
<dbReference type="AlphaFoldDB" id="A0A9W3K5H5"/>
<dbReference type="InterPro" id="IPR020843">
    <property type="entry name" value="ER"/>
</dbReference>
<dbReference type="NCBIfam" id="TIGR02823">
    <property type="entry name" value="oxido_YhdH"/>
    <property type="match status" value="1"/>
</dbReference>
<gene>
    <name evidence="2" type="ORF">GEM_4724</name>
</gene>
<reference evidence="2 3" key="1">
    <citation type="journal article" date="2012" name="J. Bacteriol.">
        <title>Complete Genome Sequence of Burkholderia sp. Strain GG4, a Betaproteobacterium That Reduces 3-Oxo-N-Acylhomoserine Lactones and Produces Different N-Acylhomoserine Lactones.</title>
        <authorList>
            <person name="Hong K.W."/>
            <person name="Koh C.L."/>
            <person name="Sam C.K."/>
            <person name="Yin W.F."/>
            <person name="Chan K.G."/>
        </authorList>
    </citation>
    <scope>NUCLEOTIDE SEQUENCE [LARGE SCALE GENOMIC DNA]</scope>
    <source>
        <strain evidence="2 3">GG4</strain>
    </source>
</reference>